<evidence type="ECO:0000313" key="3">
    <source>
        <dbReference type="EMBL" id="MDT0268671.1"/>
    </source>
</evidence>
<dbReference type="RefSeq" id="WP_311668758.1">
    <property type="nucleotide sequence ID" value="NZ_JAVREO010000012.1"/>
</dbReference>
<sequence length="296" mass="32050">MSALLTGVGTRIAERWLQTVVLAGLLWIATLFIAVRLGHTHPFDVDRLAAWLDETAQDRAGQSGSAVLLAVAAALLAAGAAGLAAEALGGAFQRLWGATGHGPPLSWVLRWRRHSRRRRDERARRAIARAAAHRRRGSRLLRAHARHTARRRKVLEPQRPTRIGESFHAVAIRVQGRYALDLEPAWPRLWALLPETLRADVTSARQAYDSAARLAGWALLYATLAVLWWPAALAGTAILATAVGRARDTADLLATLVETAVDLHLTDLAERLGAGAGEDPSPTELGRAVTQRLTGP</sequence>
<evidence type="ECO:0000256" key="1">
    <source>
        <dbReference type="SAM" id="MobiDB-lite"/>
    </source>
</evidence>
<evidence type="ECO:0008006" key="5">
    <source>
        <dbReference type="Google" id="ProtNLM"/>
    </source>
</evidence>
<dbReference type="Proteomes" id="UP001183410">
    <property type="component" value="Unassembled WGS sequence"/>
</dbReference>
<keyword evidence="2" id="KW-1133">Transmembrane helix</keyword>
<keyword evidence="4" id="KW-1185">Reference proteome</keyword>
<feature type="transmembrane region" description="Helical" evidence="2">
    <location>
        <begin position="66"/>
        <end position="85"/>
    </location>
</feature>
<name>A0ABU2JV87_9ACTN</name>
<evidence type="ECO:0000313" key="4">
    <source>
        <dbReference type="Proteomes" id="UP001183410"/>
    </source>
</evidence>
<reference evidence="4" key="1">
    <citation type="submission" date="2023-07" db="EMBL/GenBank/DDBJ databases">
        <title>30 novel species of actinomycetes from the DSMZ collection.</title>
        <authorList>
            <person name="Nouioui I."/>
        </authorList>
    </citation>
    <scope>NUCLEOTIDE SEQUENCE [LARGE SCALE GENOMIC DNA]</scope>
    <source>
        <strain evidence="4">DSM 44915</strain>
    </source>
</reference>
<keyword evidence="2" id="KW-0812">Transmembrane</keyword>
<evidence type="ECO:0000256" key="2">
    <source>
        <dbReference type="SAM" id="Phobius"/>
    </source>
</evidence>
<feature type="region of interest" description="Disordered" evidence="1">
    <location>
        <begin position="273"/>
        <end position="296"/>
    </location>
</feature>
<organism evidence="3 4">
    <name type="scientific">Streptomyces chisholmiae</name>
    <dbReference type="NCBI Taxonomy" id="3075540"/>
    <lineage>
        <taxon>Bacteria</taxon>
        <taxon>Bacillati</taxon>
        <taxon>Actinomycetota</taxon>
        <taxon>Actinomycetes</taxon>
        <taxon>Kitasatosporales</taxon>
        <taxon>Streptomycetaceae</taxon>
        <taxon>Streptomyces</taxon>
    </lineage>
</organism>
<comment type="caution">
    <text evidence="3">The sequence shown here is derived from an EMBL/GenBank/DDBJ whole genome shotgun (WGS) entry which is preliminary data.</text>
</comment>
<protein>
    <recommendedName>
        <fullName evidence="5">Vegetative cell wall protein gp1</fullName>
    </recommendedName>
</protein>
<feature type="transmembrane region" description="Helical" evidence="2">
    <location>
        <begin position="16"/>
        <end position="37"/>
    </location>
</feature>
<feature type="transmembrane region" description="Helical" evidence="2">
    <location>
        <begin position="214"/>
        <end position="240"/>
    </location>
</feature>
<proteinExistence type="predicted"/>
<gene>
    <name evidence="3" type="ORF">RM844_20505</name>
</gene>
<accession>A0ABU2JV87</accession>
<keyword evidence="2" id="KW-0472">Membrane</keyword>
<dbReference type="EMBL" id="JAVREO010000012">
    <property type="protein sequence ID" value="MDT0268671.1"/>
    <property type="molecule type" value="Genomic_DNA"/>
</dbReference>